<dbReference type="Gene3D" id="1.10.357.40">
    <property type="entry name" value="YbiA-like"/>
    <property type="match status" value="1"/>
</dbReference>
<dbReference type="NCBIfam" id="TIGR02464">
    <property type="entry name" value="ribofla_fusion"/>
    <property type="match status" value="1"/>
</dbReference>
<dbReference type="STRING" id="174720.A0A0N5CBN0"/>
<organism evidence="2 3">
    <name type="scientific">Strongyloides papillosus</name>
    <name type="common">Intestinal threadworm</name>
    <dbReference type="NCBI Taxonomy" id="174720"/>
    <lineage>
        <taxon>Eukaryota</taxon>
        <taxon>Metazoa</taxon>
        <taxon>Ecdysozoa</taxon>
        <taxon>Nematoda</taxon>
        <taxon>Chromadorea</taxon>
        <taxon>Rhabditida</taxon>
        <taxon>Tylenchina</taxon>
        <taxon>Panagrolaimomorpha</taxon>
        <taxon>Strongyloidoidea</taxon>
        <taxon>Strongyloididae</taxon>
        <taxon>Strongyloides</taxon>
    </lineage>
</organism>
<evidence type="ECO:0000313" key="2">
    <source>
        <dbReference type="Proteomes" id="UP000046392"/>
    </source>
</evidence>
<dbReference type="WBParaSite" id="SPAL_0001529700.1">
    <property type="protein sequence ID" value="SPAL_0001529700.1"/>
    <property type="gene ID" value="SPAL_0001529700"/>
</dbReference>
<dbReference type="SUPFAM" id="SSF143990">
    <property type="entry name" value="YbiA-like"/>
    <property type="match status" value="1"/>
</dbReference>
<sequence>MEHLRSYVIVNSNYVIFKGDLTHLSNFYEKPFYDNNGRQFLTLEHYFQYQKAVFFNDEYNANKILNTPKAIMVKRIARNIRNYNDNQWKSMRDKVMYEGLELKFKDQELKDYLKKCYFNGDKRRRFIENSGHPYWGCNIKDLFANINSNQINGSNKLGILMDRLAERLFDH</sequence>
<protein>
    <submittedName>
        <fullName evidence="3">DUF1768 domain-containing protein</fullName>
    </submittedName>
</protein>
<dbReference type="Pfam" id="PF08719">
    <property type="entry name" value="NADAR"/>
    <property type="match status" value="1"/>
</dbReference>
<feature type="domain" description="NADAR" evidence="1">
    <location>
        <begin position="22"/>
        <end position="168"/>
    </location>
</feature>
<dbReference type="CDD" id="cd15457">
    <property type="entry name" value="NADAR"/>
    <property type="match status" value="1"/>
</dbReference>
<keyword evidence="2" id="KW-1185">Reference proteome</keyword>
<dbReference type="InterPro" id="IPR037238">
    <property type="entry name" value="YbiA-like_sf"/>
</dbReference>
<accession>A0A0N5CBN0</accession>
<evidence type="ECO:0000313" key="3">
    <source>
        <dbReference type="WBParaSite" id="SPAL_0001529700.1"/>
    </source>
</evidence>
<dbReference type="Proteomes" id="UP000046392">
    <property type="component" value="Unplaced"/>
</dbReference>
<proteinExistence type="predicted"/>
<name>A0A0N5CBN0_STREA</name>
<dbReference type="AlphaFoldDB" id="A0A0N5CBN0"/>
<evidence type="ECO:0000259" key="1">
    <source>
        <dbReference type="Pfam" id="PF08719"/>
    </source>
</evidence>
<dbReference type="InterPro" id="IPR012816">
    <property type="entry name" value="NADAR"/>
</dbReference>
<reference evidence="3" key="1">
    <citation type="submission" date="2017-02" db="UniProtKB">
        <authorList>
            <consortium name="WormBaseParasite"/>
        </authorList>
    </citation>
    <scope>IDENTIFICATION</scope>
</reference>